<dbReference type="Gene3D" id="3.20.80.10">
    <property type="entry name" value="Regulatory factor, effector binding domain"/>
    <property type="match status" value="1"/>
</dbReference>
<proteinExistence type="predicted"/>
<dbReference type="RefSeq" id="WP_106060471.1">
    <property type="nucleotide sequence ID" value="NZ_PVXQ01000030.1"/>
</dbReference>
<dbReference type="Pfam" id="PF16895">
    <property type="entry name" value="DUF5085"/>
    <property type="match status" value="1"/>
</dbReference>
<dbReference type="Proteomes" id="UP000239471">
    <property type="component" value="Unassembled WGS sequence"/>
</dbReference>
<gene>
    <name evidence="1" type="ORF">CLVI_25400</name>
</gene>
<evidence type="ECO:0000313" key="2">
    <source>
        <dbReference type="Proteomes" id="UP000239471"/>
    </source>
</evidence>
<sequence>MIEKNQELHYKNLLSFRGNFTEKDMQKKIKKLYKFITDNNLTITGPKISTTYSLTQATIDLEILIPVDKEFKETEQFKFKPELKLINALKSTHKGNPQGFDNTVIEMEKYIQDKKLIPITSLYSVNVMEVTCVEEIDKFHTDIFIAINPNIF</sequence>
<dbReference type="AlphaFoldDB" id="A0A2T0BC84"/>
<accession>A0A2T0BC84</accession>
<keyword evidence="2" id="KW-1185">Reference proteome</keyword>
<protein>
    <recommendedName>
        <fullName evidence="3">Bacterial transcription activator, effector binding domain</fullName>
    </recommendedName>
</protein>
<evidence type="ECO:0000313" key="1">
    <source>
        <dbReference type="EMBL" id="PRR81417.1"/>
    </source>
</evidence>
<dbReference type="OrthoDB" id="2606326at2"/>
<evidence type="ECO:0008006" key="3">
    <source>
        <dbReference type="Google" id="ProtNLM"/>
    </source>
</evidence>
<name>A0A2T0BC84_9CLOT</name>
<organism evidence="1 2">
    <name type="scientific">Clostridium vincentii</name>
    <dbReference type="NCBI Taxonomy" id="52704"/>
    <lineage>
        <taxon>Bacteria</taxon>
        <taxon>Bacillati</taxon>
        <taxon>Bacillota</taxon>
        <taxon>Clostridia</taxon>
        <taxon>Eubacteriales</taxon>
        <taxon>Clostridiaceae</taxon>
        <taxon>Clostridium</taxon>
    </lineage>
</organism>
<comment type="caution">
    <text evidence="1">The sequence shown here is derived from an EMBL/GenBank/DDBJ whole genome shotgun (WGS) entry which is preliminary data.</text>
</comment>
<dbReference type="EMBL" id="PVXQ01000030">
    <property type="protein sequence ID" value="PRR81417.1"/>
    <property type="molecule type" value="Genomic_DNA"/>
</dbReference>
<reference evidence="1 2" key="1">
    <citation type="submission" date="2018-03" db="EMBL/GenBank/DDBJ databases">
        <title>Genome sequence of Clostridium vincentii DSM 10228.</title>
        <authorList>
            <person name="Poehlein A."/>
            <person name="Daniel R."/>
        </authorList>
    </citation>
    <scope>NUCLEOTIDE SEQUENCE [LARGE SCALE GENOMIC DNA]</scope>
    <source>
        <strain evidence="1 2">DSM 10228</strain>
    </source>
</reference>
<dbReference type="InterPro" id="IPR031664">
    <property type="entry name" value="DUF5085"/>
</dbReference>
<dbReference type="InterPro" id="IPR011256">
    <property type="entry name" value="Reg_factor_effector_dom_sf"/>
</dbReference>